<evidence type="ECO:0000259" key="5">
    <source>
        <dbReference type="Pfam" id="PF22780"/>
    </source>
</evidence>
<dbReference type="NCBIfam" id="TIGR00275">
    <property type="entry name" value="aminoacetone oxidase family FAD-binding enzyme"/>
    <property type="match status" value="1"/>
</dbReference>
<dbReference type="AlphaFoldDB" id="A0A930YW70"/>
<sequence length="403" mass="44695">MAKQTVLIVGGGAAGFFTAANLDASKFHTILLEQSSDVLQKVRISGGGRCNVTHSCFDPSALVQFYPRGNRELRSVFSRFQPQDTIQWFSQRGVVLKTEKDGRIFPQTNSSETIIDVLKKQAALNGTEIKLQHRVLSITPEEGRYTVQTSQGNFWADCIVYTPGSIPKSLKILQDLSFSTVAPVPSLFTFNISHPLLEQLPGTSFPNAQLSIPEFKSKEQGPLLITHWGLSGPAILKISAWKARELFAADYRFTLHVNFLAEPFAQVQQHFVLQKQSSPKKLMGATKPAALTQRFWSRVLDLCGIDPTQQIGTVKTPALEKLTALLTQCKLEVVGKSTNKDEFVTAGGVDLKEIDFRTMESKRYPNFFLAGEILNIDGITGGFNFQACWSEAFVIAMELNARF</sequence>
<dbReference type="InterPro" id="IPR057661">
    <property type="entry name" value="RsdA/BaiN/AoA(So)_Rossmann"/>
</dbReference>
<dbReference type="InterPro" id="IPR004792">
    <property type="entry name" value="BaiN-like"/>
</dbReference>
<dbReference type="Pfam" id="PF22780">
    <property type="entry name" value="HI0933_like_1st"/>
    <property type="match status" value="1"/>
</dbReference>
<evidence type="ECO:0000256" key="2">
    <source>
        <dbReference type="ARBA" id="ARBA00022630"/>
    </source>
</evidence>
<gene>
    <name evidence="6" type="ORF">IC612_06990</name>
</gene>
<dbReference type="PANTHER" id="PTHR42887:SF2">
    <property type="entry name" value="OS12G0638800 PROTEIN"/>
    <property type="match status" value="1"/>
</dbReference>
<dbReference type="Gene3D" id="2.40.30.10">
    <property type="entry name" value="Translation factors"/>
    <property type="match status" value="1"/>
</dbReference>
<feature type="domain" description="RsdA/BaiN/AoA(So)-like insert" evidence="5">
    <location>
        <begin position="184"/>
        <end position="344"/>
    </location>
</feature>
<keyword evidence="2" id="KW-0285">Flavoprotein</keyword>
<comment type="caution">
    <text evidence="6">The sequence shown here is derived from an EMBL/GenBank/DDBJ whole genome shotgun (WGS) entry which is preliminary data.</text>
</comment>
<evidence type="ECO:0000313" key="7">
    <source>
        <dbReference type="Proteomes" id="UP000694480"/>
    </source>
</evidence>
<dbReference type="RefSeq" id="WP_194739463.1">
    <property type="nucleotide sequence ID" value="NZ_JADKYY010000007.1"/>
</dbReference>
<organism evidence="6 7">
    <name type="scientific">Planobacterium oryzisoli</name>
    <dbReference type="NCBI Taxonomy" id="2771435"/>
    <lineage>
        <taxon>Bacteria</taxon>
        <taxon>Pseudomonadati</taxon>
        <taxon>Bacteroidota</taxon>
        <taxon>Flavobacteriia</taxon>
        <taxon>Flavobacteriales</taxon>
        <taxon>Weeksellaceae</taxon>
        <taxon>Chryseobacterium group</taxon>
        <taxon>Chryseobacterium</taxon>
    </lineage>
</organism>
<dbReference type="SUPFAM" id="SSF160996">
    <property type="entry name" value="HI0933 insert domain-like"/>
    <property type="match status" value="1"/>
</dbReference>
<evidence type="ECO:0000256" key="1">
    <source>
        <dbReference type="ARBA" id="ARBA00001974"/>
    </source>
</evidence>
<dbReference type="EMBL" id="JADKYY010000007">
    <property type="protein sequence ID" value="MBF5027539.1"/>
    <property type="molecule type" value="Genomic_DNA"/>
</dbReference>
<keyword evidence="3" id="KW-0274">FAD</keyword>
<dbReference type="InterPro" id="IPR036188">
    <property type="entry name" value="FAD/NAD-bd_sf"/>
</dbReference>
<reference evidence="6" key="1">
    <citation type="submission" date="2020-11" db="EMBL/GenBank/DDBJ databases">
        <title>Genome seq and assembly of Planobacterium sp.</title>
        <authorList>
            <person name="Chhetri G."/>
        </authorList>
    </citation>
    <scope>NUCLEOTIDE SEQUENCE</scope>
    <source>
        <strain evidence="6">GCR5</strain>
    </source>
</reference>
<dbReference type="Pfam" id="PF03486">
    <property type="entry name" value="HI0933_like"/>
    <property type="match status" value="1"/>
</dbReference>
<comment type="cofactor">
    <cofactor evidence="1">
        <name>FAD</name>
        <dbReference type="ChEBI" id="CHEBI:57692"/>
    </cofactor>
</comment>
<evidence type="ECO:0000256" key="3">
    <source>
        <dbReference type="ARBA" id="ARBA00022827"/>
    </source>
</evidence>
<evidence type="ECO:0000259" key="4">
    <source>
        <dbReference type="Pfam" id="PF03486"/>
    </source>
</evidence>
<dbReference type="InterPro" id="IPR023166">
    <property type="entry name" value="BaiN-like_dom_sf"/>
</dbReference>
<protein>
    <submittedName>
        <fullName evidence="6">NAD(P)/FAD-dependent oxidoreductase</fullName>
    </submittedName>
</protein>
<dbReference type="Gene3D" id="3.50.50.60">
    <property type="entry name" value="FAD/NAD(P)-binding domain"/>
    <property type="match status" value="1"/>
</dbReference>
<keyword evidence="7" id="KW-1185">Reference proteome</keyword>
<proteinExistence type="predicted"/>
<accession>A0A930YW70</accession>
<name>A0A930YW70_9FLAO</name>
<dbReference type="Gene3D" id="1.10.8.260">
    <property type="entry name" value="HI0933 insert domain-like"/>
    <property type="match status" value="1"/>
</dbReference>
<dbReference type="SUPFAM" id="SSF51905">
    <property type="entry name" value="FAD/NAD(P)-binding domain"/>
    <property type="match status" value="1"/>
</dbReference>
<dbReference type="PANTHER" id="PTHR42887">
    <property type="entry name" value="OS12G0638800 PROTEIN"/>
    <property type="match status" value="1"/>
</dbReference>
<dbReference type="InterPro" id="IPR055178">
    <property type="entry name" value="RsdA/BaiN/AoA(So)-like_dom"/>
</dbReference>
<feature type="domain" description="RsdA/BaiN/AoA(So)-like Rossmann fold-like" evidence="4">
    <location>
        <begin position="5"/>
        <end position="396"/>
    </location>
</feature>
<dbReference type="Proteomes" id="UP000694480">
    <property type="component" value="Unassembled WGS sequence"/>
</dbReference>
<evidence type="ECO:0000313" key="6">
    <source>
        <dbReference type="EMBL" id="MBF5027539.1"/>
    </source>
</evidence>